<keyword evidence="2" id="KW-1185">Reference proteome</keyword>
<evidence type="ECO:0000313" key="1">
    <source>
        <dbReference type="EMBL" id="KAJ1366397.1"/>
    </source>
</evidence>
<sequence>MFENDHPASTPVPSGLSDTLAAVLILRKGNNVRKCGVAFKAFKGERGAKFTIGTHTIERMDVTTSRQHLKSPKMA</sequence>
<dbReference type="Proteomes" id="UP001196413">
    <property type="component" value="Unassembled WGS sequence"/>
</dbReference>
<comment type="caution">
    <text evidence="1">The sequence shown here is derived from an EMBL/GenBank/DDBJ whole genome shotgun (WGS) entry which is preliminary data.</text>
</comment>
<name>A0AAD5WDN3_PARTN</name>
<proteinExistence type="predicted"/>
<evidence type="ECO:0000313" key="2">
    <source>
        <dbReference type="Proteomes" id="UP001196413"/>
    </source>
</evidence>
<accession>A0AAD5WDN3</accession>
<dbReference type="AlphaFoldDB" id="A0AAD5WDN3"/>
<reference evidence="1" key="1">
    <citation type="submission" date="2021-06" db="EMBL/GenBank/DDBJ databases">
        <title>Parelaphostrongylus tenuis whole genome reference sequence.</title>
        <authorList>
            <person name="Garwood T.J."/>
            <person name="Larsen P.A."/>
            <person name="Fountain-Jones N.M."/>
            <person name="Garbe J.R."/>
            <person name="Macchietto M.G."/>
            <person name="Kania S.A."/>
            <person name="Gerhold R.W."/>
            <person name="Richards J.E."/>
            <person name="Wolf T.M."/>
        </authorList>
    </citation>
    <scope>NUCLEOTIDE SEQUENCE</scope>
    <source>
        <strain evidence="1">MNPRO001-30</strain>
        <tissue evidence="1">Meninges</tissue>
    </source>
</reference>
<gene>
    <name evidence="1" type="ORF">KIN20_027047</name>
</gene>
<dbReference type="EMBL" id="JAHQIW010005542">
    <property type="protein sequence ID" value="KAJ1366397.1"/>
    <property type="molecule type" value="Genomic_DNA"/>
</dbReference>
<organism evidence="1 2">
    <name type="scientific">Parelaphostrongylus tenuis</name>
    <name type="common">Meningeal worm</name>
    <dbReference type="NCBI Taxonomy" id="148309"/>
    <lineage>
        <taxon>Eukaryota</taxon>
        <taxon>Metazoa</taxon>
        <taxon>Ecdysozoa</taxon>
        <taxon>Nematoda</taxon>
        <taxon>Chromadorea</taxon>
        <taxon>Rhabditida</taxon>
        <taxon>Rhabditina</taxon>
        <taxon>Rhabditomorpha</taxon>
        <taxon>Strongyloidea</taxon>
        <taxon>Metastrongylidae</taxon>
        <taxon>Parelaphostrongylus</taxon>
    </lineage>
</organism>
<protein>
    <submittedName>
        <fullName evidence="1">Uncharacterized protein</fullName>
    </submittedName>
</protein>